<organism evidence="2">
    <name type="scientific">Gibberella zeae</name>
    <name type="common">Wheat head blight fungus</name>
    <name type="synonym">Fusarium graminearum</name>
    <dbReference type="NCBI Taxonomy" id="5518"/>
    <lineage>
        <taxon>Eukaryota</taxon>
        <taxon>Fungi</taxon>
        <taxon>Dikarya</taxon>
        <taxon>Ascomycota</taxon>
        <taxon>Pezizomycotina</taxon>
        <taxon>Sordariomycetes</taxon>
        <taxon>Hypocreomycetidae</taxon>
        <taxon>Hypocreales</taxon>
        <taxon>Nectriaceae</taxon>
        <taxon>Fusarium</taxon>
    </lineage>
</organism>
<evidence type="ECO:0008006" key="3">
    <source>
        <dbReference type="Google" id="ProtNLM"/>
    </source>
</evidence>
<reference evidence="2" key="1">
    <citation type="submission" date="2019-04" db="EMBL/GenBank/DDBJ databases">
        <authorList>
            <person name="Melise S."/>
            <person name="Noan J."/>
            <person name="Okalmin O."/>
        </authorList>
    </citation>
    <scope>NUCLEOTIDE SEQUENCE</scope>
    <source>
        <strain evidence="2">FN9</strain>
    </source>
</reference>
<protein>
    <recommendedName>
        <fullName evidence="3">Secreted protein</fullName>
    </recommendedName>
</protein>
<keyword evidence="1" id="KW-0732">Signal</keyword>
<feature type="signal peptide" evidence="1">
    <location>
        <begin position="1"/>
        <end position="22"/>
    </location>
</feature>
<dbReference type="EMBL" id="CAAKMV010000123">
    <property type="protein sequence ID" value="VIO56087.1"/>
    <property type="molecule type" value="Genomic_DNA"/>
</dbReference>
<accession>A0A4E9E792</accession>
<name>A0A4E9E792_GIBZA</name>
<evidence type="ECO:0000256" key="1">
    <source>
        <dbReference type="SAM" id="SignalP"/>
    </source>
</evidence>
<dbReference type="AlphaFoldDB" id="A0A4E9E792"/>
<proteinExistence type="predicted"/>
<gene>
    <name evidence="2" type="ORF">FUG_LOCUS202725</name>
</gene>
<evidence type="ECO:0000313" key="2">
    <source>
        <dbReference type="EMBL" id="VIO56087.1"/>
    </source>
</evidence>
<feature type="chain" id="PRO_5026065934" description="Secreted protein" evidence="1">
    <location>
        <begin position="23"/>
        <end position="89"/>
    </location>
</feature>
<sequence length="89" mass="9333">MRVSRATSGIIILVVLARGVGSGLDLSSSVAGAAAASGRLAGLEDGAGNSNANEGCERDDRLVEDRDIDFCQERGAYLEEEHLVKRSVE</sequence>